<dbReference type="GO" id="GO:0016020">
    <property type="term" value="C:membrane"/>
    <property type="evidence" value="ECO:0007669"/>
    <property type="project" value="UniProtKB-SubCell"/>
</dbReference>
<protein>
    <recommendedName>
        <fullName evidence="6">OmpA-like domain-containing protein</fullName>
    </recommendedName>
</protein>
<dbReference type="PANTHER" id="PTHR30570:SF1">
    <property type="entry name" value="PHOSPHATE-BINDING PROTEIN PSTS"/>
    <property type="match status" value="1"/>
</dbReference>
<dbReference type="KEGG" id="pamo:BAR1_16945"/>
<evidence type="ECO:0000256" key="2">
    <source>
        <dbReference type="ARBA" id="ARBA00022729"/>
    </source>
</evidence>
<evidence type="ECO:0000256" key="3">
    <source>
        <dbReference type="ARBA" id="ARBA00023136"/>
    </source>
</evidence>
<evidence type="ECO:0000256" key="1">
    <source>
        <dbReference type="ARBA" id="ARBA00004370"/>
    </source>
</evidence>
<name>A0A347UKU1_9RHOB</name>
<evidence type="ECO:0000313" key="7">
    <source>
        <dbReference type="EMBL" id="AXX99469.1"/>
    </source>
</evidence>
<dbReference type="PRINTS" id="PR01021">
    <property type="entry name" value="OMPADOMAIN"/>
</dbReference>
<dbReference type="CDD" id="cd07185">
    <property type="entry name" value="OmpA_C-like"/>
    <property type="match status" value="1"/>
</dbReference>
<dbReference type="CDD" id="cd13566">
    <property type="entry name" value="PBP2_phosphate"/>
    <property type="match status" value="1"/>
</dbReference>
<accession>A0A347UKU1</accession>
<dbReference type="Gene3D" id="3.30.1330.60">
    <property type="entry name" value="OmpA-like domain"/>
    <property type="match status" value="1"/>
</dbReference>
<dbReference type="EMBL" id="CP032125">
    <property type="protein sequence ID" value="AXX99469.1"/>
    <property type="molecule type" value="Genomic_DNA"/>
</dbReference>
<dbReference type="RefSeq" id="WP_118944120.1">
    <property type="nucleotide sequence ID" value="NZ_CP032125.1"/>
</dbReference>
<organism evidence="7 8">
    <name type="scientific">Profundibacter amoris</name>
    <dbReference type="NCBI Taxonomy" id="2171755"/>
    <lineage>
        <taxon>Bacteria</taxon>
        <taxon>Pseudomonadati</taxon>
        <taxon>Pseudomonadota</taxon>
        <taxon>Alphaproteobacteria</taxon>
        <taxon>Rhodobacterales</taxon>
        <taxon>Paracoccaceae</taxon>
        <taxon>Profundibacter</taxon>
    </lineage>
</organism>
<evidence type="ECO:0000259" key="6">
    <source>
        <dbReference type="PROSITE" id="PS51123"/>
    </source>
</evidence>
<sequence>MKTYLNTGRKRTLRMAALTTSLLLSSVAFAGEVTLKSADGTVDLKGDLVEFKDDNYVIRTALGELAISSSRVRCEGASCPTFDTAVTDVHFYGSEAVGLGVMPLLLSGYAANMNAEIKITETQNEDETLANLVADNGFGDEIGSFLVTSTSSGDAFDALLNDETGIGMSSRRITPAEARALRAAGKGNMISIDQEHILAVDSLVIIVNPDNGVETVSIEDLKGIYSGAITNWSQLGGADLPIQVVSRAEGTGTYEVFQNRVFGKDAHSAPEGAIVENDSNKVAAFINENPGAIGYVGYAFQRGAKPLNLVNECGITSSPDPFSAKTEEYALQRRMYLYNTENPAPKINDFISYATSDAADGVISKAGFIDLGIISREQALDSPRAASLLNADVDAFEGNVIREMLAEMTKYDRLSTTFRFNLGSSQLDERGLMDMERLANYLADQPKGTRVEMVGFTDNVGSFEANKKLSLGRAQQVIAKLQEVGGDRVANIEFEASGFGEISPTGCNNSEAGRGANRRVEVWLAKN</sequence>
<dbReference type="OrthoDB" id="9790048at2"/>
<comment type="subcellular location">
    <subcellularLocation>
        <location evidence="1">Membrane</location>
    </subcellularLocation>
</comment>
<reference evidence="7 8" key="1">
    <citation type="submission" date="2018-09" db="EMBL/GenBank/DDBJ databases">
        <title>Profundibacter amoris BAR1 gen. nov., sp. nov., a new member of the Roseobacter clade isolated at Lokis Castle Vent Field on the Arctic Mid-Oceanic Ridge.</title>
        <authorList>
            <person name="Le Moine Bauer S."/>
            <person name="Sjoeberg A.G."/>
            <person name="L'Haridon S."/>
            <person name="Stokke R."/>
            <person name="Roalkvam I."/>
            <person name="Steen I.H."/>
            <person name="Dahle H."/>
        </authorList>
    </citation>
    <scope>NUCLEOTIDE SEQUENCE [LARGE SCALE GENOMIC DNA]</scope>
    <source>
        <strain evidence="7 8">BAR1</strain>
    </source>
</reference>
<evidence type="ECO:0000256" key="5">
    <source>
        <dbReference type="SAM" id="SignalP"/>
    </source>
</evidence>
<dbReference type="Proteomes" id="UP000261704">
    <property type="component" value="Chromosome"/>
</dbReference>
<dbReference type="InterPro" id="IPR050811">
    <property type="entry name" value="Phosphate_ABC_transporter"/>
</dbReference>
<proteinExistence type="predicted"/>
<keyword evidence="3 4" id="KW-0472">Membrane</keyword>
<keyword evidence="8" id="KW-1185">Reference proteome</keyword>
<feature type="domain" description="OmpA-like" evidence="6">
    <location>
        <begin position="407"/>
        <end position="527"/>
    </location>
</feature>
<dbReference type="PROSITE" id="PS51123">
    <property type="entry name" value="OMPA_2"/>
    <property type="match status" value="1"/>
</dbReference>
<dbReference type="Gene3D" id="3.40.190.10">
    <property type="entry name" value="Periplasmic binding protein-like II"/>
    <property type="match status" value="2"/>
</dbReference>
<dbReference type="InterPro" id="IPR024370">
    <property type="entry name" value="PBP_domain"/>
</dbReference>
<dbReference type="PANTHER" id="PTHR30570">
    <property type="entry name" value="PERIPLASMIC PHOSPHATE BINDING COMPONENT OF PHOSPHATE ABC TRANSPORTER"/>
    <property type="match status" value="1"/>
</dbReference>
<dbReference type="AlphaFoldDB" id="A0A347UKU1"/>
<keyword evidence="2 5" id="KW-0732">Signal</keyword>
<feature type="signal peptide" evidence="5">
    <location>
        <begin position="1"/>
        <end position="30"/>
    </location>
</feature>
<dbReference type="Pfam" id="PF12849">
    <property type="entry name" value="PBP_like_2"/>
    <property type="match status" value="1"/>
</dbReference>
<dbReference type="Pfam" id="PF00691">
    <property type="entry name" value="OmpA"/>
    <property type="match status" value="1"/>
</dbReference>
<dbReference type="SUPFAM" id="SSF53850">
    <property type="entry name" value="Periplasmic binding protein-like II"/>
    <property type="match status" value="1"/>
</dbReference>
<dbReference type="SUPFAM" id="SSF103088">
    <property type="entry name" value="OmpA-like"/>
    <property type="match status" value="1"/>
</dbReference>
<dbReference type="InterPro" id="IPR036737">
    <property type="entry name" value="OmpA-like_sf"/>
</dbReference>
<feature type="chain" id="PRO_5016674562" description="OmpA-like domain-containing protein" evidence="5">
    <location>
        <begin position="31"/>
        <end position="527"/>
    </location>
</feature>
<dbReference type="InterPro" id="IPR006665">
    <property type="entry name" value="OmpA-like"/>
</dbReference>
<dbReference type="InterPro" id="IPR006664">
    <property type="entry name" value="OMP_bac"/>
</dbReference>
<gene>
    <name evidence="7" type="ORF">BAR1_16945</name>
</gene>
<evidence type="ECO:0000256" key="4">
    <source>
        <dbReference type="PROSITE-ProRule" id="PRU00473"/>
    </source>
</evidence>
<evidence type="ECO:0000313" key="8">
    <source>
        <dbReference type="Proteomes" id="UP000261704"/>
    </source>
</evidence>